<evidence type="ECO:0000256" key="1">
    <source>
        <dbReference type="SAM" id="MobiDB-lite"/>
    </source>
</evidence>
<dbReference type="OrthoDB" id="4278914at2"/>
<evidence type="ECO:0000313" key="3">
    <source>
        <dbReference type="EMBL" id="TJZ44622.1"/>
    </source>
</evidence>
<sequence>MKPLYTGRHTGKPRDLSRSKESASHPRKERLAAINGRTAKKIAFWVGIFACLAVSLAVIVGLVQGYYEMGHPPDGWCQDNSAKCVKP</sequence>
<reference evidence="3 4" key="1">
    <citation type="submission" date="2019-04" db="EMBL/GenBank/DDBJ databases">
        <title>Streptomyces piniterrae sp. nov., a heliquinomycin-producing actinomycete isolated from rhizosphere soil of Pinus yunnanensis.</title>
        <authorList>
            <person name="Zhuang X."/>
            <person name="Zhao J."/>
        </authorList>
    </citation>
    <scope>NUCLEOTIDE SEQUENCE [LARGE SCALE GENOMIC DNA]</scope>
    <source>
        <strain evidence="4">jys28</strain>
    </source>
</reference>
<protein>
    <submittedName>
        <fullName evidence="3">Uncharacterized protein</fullName>
    </submittedName>
</protein>
<gene>
    <name evidence="3" type="ORF">FCH28_30405</name>
</gene>
<dbReference type="AlphaFoldDB" id="A0A4U0MVL1"/>
<feature type="region of interest" description="Disordered" evidence="1">
    <location>
        <begin position="1"/>
        <end position="29"/>
    </location>
</feature>
<keyword evidence="4" id="KW-1185">Reference proteome</keyword>
<keyword evidence="2" id="KW-1133">Transmembrane helix</keyword>
<dbReference type="Proteomes" id="UP000308697">
    <property type="component" value="Unassembled WGS sequence"/>
</dbReference>
<feature type="transmembrane region" description="Helical" evidence="2">
    <location>
        <begin position="42"/>
        <end position="67"/>
    </location>
</feature>
<organism evidence="3 4">
    <name type="scientific">Streptomyces piniterrae</name>
    <dbReference type="NCBI Taxonomy" id="2571125"/>
    <lineage>
        <taxon>Bacteria</taxon>
        <taxon>Bacillati</taxon>
        <taxon>Actinomycetota</taxon>
        <taxon>Actinomycetes</taxon>
        <taxon>Kitasatosporales</taxon>
        <taxon>Streptomycetaceae</taxon>
        <taxon>Streptomyces</taxon>
    </lineage>
</organism>
<evidence type="ECO:0000256" key="2">
    <source>
        <dbReference type="SAM" id="Phobius"/>
    </source>
</evidence>
<keyword evidence="2" id="KW-0812">Transmembrane</keyword>
<dbReference type="RefSeq" id="WP_136743381.1">
    <property type="nucleotide sequence ID" value="NZ_SUMB01000012.1"/>
</dbReference>
<name>A0A4U0MVL1_9ACTN</name>
<comment type="caution">
    <text evidence="3">The sequence shown here is derived from an EMBL/GenBank/DDBJ whole genome shotgun (WGS) entry which is preliminary data.</text>
</comment>
<proteinExistence type="predicted"/>
<evidence type="ECO:0000313" key="4">
    <source>
        <dbReference type="Proteomes" id="UP000308697"/>
    </source>
</evidence>
<accession>A0A4U0MVL1</accession>
<feature type="compositionally biased region" description="Basic and acidic residues" evidence="1">
    <location>
        <begin position="12"/>
        <end position="29"/>
    </location>
</feature>
<dbReference type="EMBL" id="SUMB01000012">
    <property type="protein sequence ID" value="TJZ44622.1"/>
    <property type="molecule type" value="Genomic_DNA"/>
</dbReference>
<keyword evidence="2" id="KW-0472">Membrane</keyword>